<dbReference type="RefSeq" id="WP_307335126.1">
    <property type="nucleotide sequence ID" value="NZ_JAUSUQ010000001.1"/>
</dbReference>
<proteinExistence type="predicted"/>
<name>A0ABU0CNV7_9BACI</name>
<reference evidence="1 2" key="1">
    <citation type="submission" date="2023-07" db="EMBL/GenBank/DDBJ databases">
        <title>Genomic Encyclopedia of Type Strains, Phase IV (KMG-IV): sequencing the most valuable type-strain genomes for metagenomic binning, comparative biology and taxonomic classification.</title>
        <authorList>
            <person name="Goeker M."/>
        </authorList>
    </citation>
    <scope>NUCLEOTIDE SEQUENCE [LARGE SCALE GENOMIC DNA]</scope>
    <source>
        <strain evidence="1 2">DSM 17740</strain>
    </source>
</reference>
<sequence>MKKIVYPQVPLTPFGAVKPAPADTYREKFDIYTALRKGTLFPWLYDPYYDPYHRAGQE</sequence>
<gene>
    <name evidence="1" type="ORF">J2S00_000543</name>
</gene>
<dbReference type="Pfam" id="PF11007">
    <property type="entry name" value="CotJA"/>
    <property type="match status" value="1"/>
</dbReference>
<evidence type="ECO:0000313" key="1">
    <source>
        <dbReference type="EMBL" id="MDQ0337773.1"/>
    </source>
</evidence>
<dbReference type="EMBL" id="JAUSUQ010000001">
    <property type="protein sequence ID" value="MDQ0337773.1"/>
    <property type="molecule type" value="Genomic_DNA"/>
</dbReference>
<dbReference type="Proteomes" id="UP001232445">
    <property type="component" value="Unassembled WGS sequence"/>
</dbReference>
<comment type="caution">
    <text evidence="1">The sequence shown here is derived from an EMBL/GenBank/DDBJ whole genome shotgun (WGS) entry which is preliminary data.</text>
</comment>
<organism evidence="1 2">
    <name type="scientific">Caldalkalibacillus uzonensis</name>
    <dbReference type="NCBI Taxonomy" id="353224"/>
    <lineage>
        <taxon>Bacteria</taxon>
        <taxon>Bacillati</taxon>
        <taxon>Bacillota</taxon>
        <taxon>Bacilli</taxon>
        <taxon>Bacillales</taxon>
        <taxon>Bacillaceae</taxon>
        <taxon>Caldalkalibacillus</taxon>
    </lineage>
</organism>
<evidence type="ECO:0000313" key="2">
    <source>
        <dbReference type="Proteomes" id="UP001232445"/>
    </source>
</evidence>
<keyword evidence="2" id="KW-1185">Reference proteome</keyword>
<evidence type="ECO:0008006" key="3">
    <source>
        <dbReference type="Google" id="ProtNLM"/>
    </source>
</evidence>
<dbReference type="InterPro" id="IPR020256">
    <property type="entry name" value="Spore_coat_CotJA"/>
</dbReference>
<accession>A0ABU0CNV7</accession>
<protein>
    <recommendedName>
        <fullName evidence="3">Spore coat associated protein CotJA</fullName>
    </recommendedName>
</protein>